<keyword evidence="1" id="KW-0479">Metal-binding</keyword>
<reference evidence="6 7" key="1">
    <citation type="journal article" date="2010" name="Nature">
        <title>The Ectocarpus genome and the independent evolution of multicellularity in brown algae.</title>
        <authorList>
            <person name="Cock J.M."/>
            <person name="Sterck L."/>
            <person name="Rouze P."/>
            <person name="Scornet D."/>
            <person name="Allen A.E."/>
            <person name="Amoutzias G."/>
            <person name="Anthouard V."/>
            <person name="Artiguenave F."/>
            <person name="Aury J.M."/>
            <person name="Badger J.H."/>
            <person name="Beszteri B."/>
            <person name="Billiau K."/>
            <person name="Bonnet E."/>
            <person name="Bothwell J.H."/>
            <person name="Bowler C."/>
            <person name="Boyen C."/>
            <person name="Brownlee C."/>
            <person name="Carrano C.J."/>
            <person name="Charrier B."/>
            <person name="Cho G.Y."/>
            <person name="Coelho S.M."/>
            <person name="Collen J."/>
            <person name="Corre E."/>
            <person name="Da Silva C."/>
            <person name="Delage L."/>
            <person name="Delaroque N."/>
            <person name="Dittami S.M."/>
            <person name="Doulbeau S."/>
            <person name="Elias M."/>
            <person name="Farnham G."/>
            <person name="Gachon C.M."/>
            <person name="Gschloessl B."/>
            <person name="Heesch S."/>
            <person name="Jabbari K."/>
            <person name="Jubin C."/>
            <person name="Kawai H."/>
            <person name="Kimura K."/>
            <person name="Kloareg B."/>
            <person name="Kupper F.C."/>
            <person name="Lang D."/>
            <person name="Le Bail A."/>
            <person name="Leblanc C."/>
            <person name="Lerouge P."/>
            <person name="Lohr M."/>
            <person name="Lopez P.J."/>
            <person name="Martens C."/>
            <person name="Maumus F."/>
            <person name="Michel G."/>
            <person name="Miranda-Saavedra D."/>
            <person name="Morales J."/>
            <person name="Moreau H."/>
            <person name="Motomura T."/>
            <person name="Nagasato C."/>
            <person name="Napoli C.A."/>
            <person name="Nelson D.R."/>
            <person name="Nyvall-Collen P."/>
            <person name="Peters A.F."/>
            <person name="Pommier C."/>
            <person name="Potin P."/>
            <person name="Poulain J."/>
            <person name="Quesneville H."/>
            <person name="Read B."/>
            <person name="Rensing S.A."/>
            <person name="Ritter A."/>
            <person name="Rousvoal S."/>
            <person name="Samanta M."/>
            <person name="Samson G."/>
            <person name="Schroeder D.C."/>
            <person name="Segurens B."/>
            <person name="Strittmatter M."/>
            <person name="Tonon T."/>
            <person name="Tregear J.W."/>
            <person name="Valentin K."/>
            <person name="von Dassow P."/>
            <person name="Yamagishi T."/>
            <person name="Van de Peer Y."/>
            <person name="Wincker P."/>
        </authorList>
    </citation>
    <scope>NUCLEOTIDE SEQUENCE [LARGE SCALE GENOMIC DNA]</scope>
    <source>
        <strain evidence="7">Ec32 / CCAP1310/4</strain>
    </source>
</reference>
<dbReference type="InterPro" id="IPR013083">
    <property type="entry name" value="Znf_RING/FYVE/PHD"/>
</dbReference>
<dbReference type="GO" id="GO:0008270">
    <property type="term" value="F:zinc ion binding"/>
    <property type="evidence" value="ECO:0007669"/>
    <property type="project" value="UniProtKB-KW"/>
</dbReference>
<dbReference type="OrthoDB" id="8062037at2759"/>
<dbReference type="InterPro" id="IPR001841">
    <property type="entry name" value="Znf_RING"/>
</dbReference>
<dbReference type="GO" id="GO:0006511">
    <property type="term" value="P:ubiquitin-dependent protein catabolic process"/>
    <property type="evidence" value="ECO:0007669"/>
    <property type="project" value="TreeGrafter"/>
</dbReference>
<dbReference type="AlphaFoldDB" id="D7FY13"/>
<name>D7FY13_ECTSI</name>
<dbReference type="STRING" id="2880.D7FY13"/>
<dbReference type="EMBL" id="FN649731">
    <property type="protein sequence ID" value="CBJ32426.1"/>
    <property type="molecule type" value="Genomic_DNA"/>
</dbReference>
<keyword evidence="2 4" id="KW-0863">Zinc-finger</keyword>
<dbReference type="GO" id="GO:0061630">
    <property type="term" value="F:ubiquitin protein ligase activity"/>
    <property type="evidence" value="ECO:0007669"/>
    <property type="project" value="TreeGrafter"/>
</dbReference>
<keyword evidence="7" id="KW-1185">Reference proteome</keyword>
<dbReference type="eggNOG" id="KOG4628">
    <property type="taxonomic scope" value="Eukaryota"/>
</dbReference>
<dbReference type="InParanoid" id="D7FY13"/>
<evidence type="ECO:0000259" key="5">
    <source>
        <dbReference type="PROSITE" id="PS50089"/>
    </source>
</evidence>
<dbReference type="Pfam" id="PF13639">
    <property type="entry name" value="zf-RING_2"/>
    <property type="match status" value="1"/>
</dbReference>
<evidence type="ECO:0000256" key="2">
    <source>
        <dbReference type="ARBA" id="ARBA00022771"/>
    </source>
</evidence>
<dbReference type="PANTHER" id="PTHR45931:SF3">
    <property type="entry name" value="RING ZINC FINGER-CONTAINING PROTEIN"/>
    <property type="match status" value="1"/>
</dbReference>
<dbReference type="PROSITE" id="PS50089">
    <property type="entry name" value="ZF_RING_2"/>
    <property type="match status" value="1"/>
</dbReference>
<proteinExistence type="predicted"/>
<dbReference type="SMART" id="SM00184">
    <property type="entry name" value="RING"/>
    <property type="match status" value="1"/>
</dbReference>
<dbReference type="InterPro" id="IPR051834">
    <property type="entry name" value="RING_finger_E3_ligase"/>
</dbReference>
<organism evidence="6 7">
    <name type="scientific">Ectocarpus siliculosus</name>
    <name type="common">Brown alga</name>
    <name type="synonym">Conferva siliculosa</name>
    <dbReference type="NCBI Taxonomy" id="2880"/>
    <lineage>
        <taxon>Eukaryota</taxon>
        <taxon>Sar</taxon>
        <taxon>Stramenopiles</taxon>
        <taxon>Ochrophyta</taxon>
        <taxon>PX clade</taxon>
        <taxon>Phaeophyceae</taxon>
        <taxon>Ectocarpales</taxon>
        <taxon>Ectocarpaceae</taxon>
        <taxon>Ectocarpus</taxon>
    </lineage>
</organism>
<dbReference type="SUPFAM" id="SSF57850">
    <property type="entry name" value="RING/U-box"/>
    <property type="match status" value="1"/>
</dbReference>
<evidence type="ECO:0000256" key="4">
    <source>
        <dbReference type="PROSITE-ProRule" id="PRU00175"/>
    </source>
</evidence>
<evidence type="ECO:0000256" key="3">
    <source>
        <dbReference type="ARBA" id="ARBA00022833"/>
    </source>
</evidence>
<dbReference type="OMA" id="AMELTYE"/>
<feature type="domain" description="RING-type" evidence="5">
    <location>
        <begin position="155"/>
        <end position="196"/>
    </location>
</feature>
<evidence type="ECO:0000256" key="1">
    <source>
        <dbReference type="ARBA" id="ARBA00022723"/>
    </source>
</evidence>
<evidence type="ECO:0000313" key="6">
    <source>
        <dbReference type="EMBL" id="CBJ32426.1"/>
    </source>
</evidence>
<evidence type="ECO:0000313" key="7">
    <source>
        <dbReference type="Proteomes" id="UP000002630"/>
    </source>
</evidence>
<sequence length="203" mass="21481">MMLASPAASGEASAEASAATVEGTAVPSVGDAEAESLALARQLMEEEAMASYAAAVDNFRSAAAAARAAGGGMEGVAPEDMAAMQALMEEDENNPDAFAMAEDESLDYDGMLELGSAIGDVRKDRWRMRCKSVIAALPRVSYTAGGYSGGEDTKCLVCQCDYEEDDELRILPCSHTFHTECVDGWLEENEECPTCRRSVSPQA</sequence>
<gene>
    <name evidence="6" type="ORF">Esi_0338_0003</name>
</gene>
<protein>
    <submittedName>
        <fullName evidence="6">Ring finger protein</fullName>
    </submittedName>
</protein>
<keyword evidence="3" id="KW-0862">Zinc</keyword>
<dbReference type="Gene3D" id="3.30.40.10">
    <property type="entry name" value="Zinc/RING finger domain, C3HC4 (zinc finger)"/>
    <property type="match status" value="1"/>
</dbReference>
<dbReference type="PANTHER" id="PTHR45931">
    <property type="entry name" value="SI:CH211-59O9.10"/>
    <property type="match status" value="1"/>
</dbReference>
<dbReference type="EMBL" id="FN648529">
    <property type="protein sequence ID" value="CBJ32426.1"/>
    <property type="molecule type" value="Genomic_DNA"/>
</dbReference>
<dbReference type="GO" id="GO:0005634">
    <property type="term" value="C:nucleus"/>
    <property type="evidence" value="ECO:0007669"/>
    <property type="project" value="TreeGrafter"/>
</dbReference>
<accession>D7FY13</accession>
<dbReference type="Proteomes" id="UP000002630">
    <property type="component" value="Linkage Group LG06"/>
</dbReference>